<proteinExistence type="inferred from homology"/>
<evidence type="ECO:0000256" key="2">
    <source>
        <dbReference type="ARBA" id="ARBA00035112"/>
    </source>
</evidence>
<sequence length="258" mass="30130">MLPPTRSLGRTLGSEYEPLASHDKELESDSAPSQPSQKKRRFLHHAFLGLFIVSLLLNGFLLYTRKPERIISTPFAQLTYSPAADHVEYERRRFTRGLAYEIPIYERPPSPEVDKAWEELHMWAGSKVPASIARKMDNKTWSIPDQEGYWLTSLDVFHVLHCLDTVRQYAFPNDYPEMQHLSKIHIRHCIGAIRQSLMCFSDITPIVWQWNETLAVGDERDDVVHTCRNFDRIQEWGKKNFYSSMLDLQTHVEWDINA</sequence>
<dbReference type="InterPro" id="IPR021765">
    <property type="entry name" value="UstYa-like"/>
</dbReference>
<comment type="similarity">
    <text evidence="2">Belongs to the ustYa family.</text>
</comment>
<evidence type="ECO:0000256" key="3">
    <source>
        <dbReference type="SAM" id="MobiDB-lite"/>
    </source>
</evidence>
<dbReference type="OrthoDB" id="3687641at2759"/>
<evidence type="ECO:0000313" key="5">
    <source>
        <dbReference type="EMBL" id="KAF5346089.1"/>
    </source>
</evidence>
<gene>
    <name evidence="5" type="ORF">D9756_010818</name>
</gene>
<dbReference type="Proteomes" id="UP000559027">
    <property type="component" value="Unassembled WGS sequence"/>
</dbReference>
<protein>
    <recommendedName>
        <fullName evidence="7">Cyclochlorotine biosynthesis protein O</fullName>
    </recommendedName>
</protein>
<evidence type="ECO:0000256" key="4">
    <source>
        <dbReference type="SAM" id="Phobius"/>
    </source>
</evidence>
<keyword evidence="4" id="KW-0472">Membrane</keyword>
<evidence type="ECO:0000313" key="6">
    <source>
        <dbReference type="Proteomes" id="UP000559027"/>
    </source>
</evidence>
<comment type="caution">
    <text evidence="5">The sequence shown here is derived from an EMBL/GenBank/DDBJ whole genome shotgun (WGS) entry which is preliminary data.</text>
</comment>
<accession>A0A8H5CRK1</accession>
<dbReference type="AlphaFoldDB" id="A0A8H5CRK1"/>
<keyword evidence="6" id="KW-1185">Reference proteome</keyword>
<dbReference type="PANTHER" id="PTHR33365:SF4">
    <property type="entry name" value="CYCLOCHLOROTINE BIOSYNTHESIS PROTEIN O"/>
    <property type="match status" value="1"/>
</dbReference>
<dbReference type="GO" id="GO:0043386">
    <property type="term" value="P:mycotoxin biosynthetic process"/>
    <property type="evidence" value="ECO:0007669"/>
    <property type="project" value="InterPro"/>
</dbReference>
<comment type="pathway">
    <text evidence="1">Mycotoxin biosynthesis.</text>
</comment>
<dbReference type="PANTHER" id="PTHR33365">
    <property type="entry name" value="YALI0B05434P"/>
    <property type="match status" value="1"/>
</dbReference>
<feature type="transmembrane region" description="Helical" evidence="4">
    <location>
        <begin position="42"/>
        <end position="63"/>
    </location>
</feature>
<reference evidence="5 6" key="1">
    <citation type="journal article" date="2020" name="ISME J.">
        <title>Uncovering the hidden diversity of litter-decomposition mechanisms in mushroom-forming fungi.</title>
        <authorList>
            <person name="Floudas D."/>
            <person name="Bentzer J."/>
            <person name="Ahren D."/>
            <person name="Johansson T."/>
            <person name="Persson P."/>
            <person name="Tunlid A."/>
        </authorList>
    </citation>
    <scope>NUCLEOTIDE SEQUENCE [LARGE SCALE GENOMIC DNA]</scope>
    <source>
        <strain evidence="5 6">CBS 146.42</strain>
    </source>
</reference>
<keyword evidence="4" id="KW-0812">Transmembrane</keyword>
<evidence type="ECO:0008006" key="7">
    <source>
        <dbReference type="Google" id="ProtNLM"/>
    </source>
</evidence>
<evidence type="ECO:0000256" key="1">
    <source>
        <dbReference type="ARBA" id="ARBA00004685"/>
    </source>
</evidence>
<keyword evidence="4" id="KW-1133">Transmembrane helix</keyword>
<organism evidence="5 6">
    <name type="scientific">Leucocoprinus leucothites</name>
    <dbReference type="NCBI Taxonomy" id="201217"/>
    <lineage>
        <taxon>Eukaryota</taxon>
        <taxon>Fungi</taxon>
        <taxon>Dikarya</taxon>
        <taxon>Basidiomycota</taxon>
        <taxon>Agaricomycotina</taxon>
        <taxon>Agaricomycetes</taxon>
        <taxon>Agaricomycetidae</taxon>
        <taxon>Agaricales</taxon>
        <taxon>Agaricineae</taxon>
        <taxon>Agaricaceae</taxon>
        <taxon>Leucocoprinus</taxon>
    </lineage>
</organism>
<dbReference type="Pfam" id="PF11807">
    <property type="entry name" value="UstYa"/>
    <property type="match status" value="1"/>
</dbReference>
<feature type="region of interest" description="Disordered" evidence="3">
    <location>
        <begin position="1"/>
        <end position="36"/>
    </location>
</feature>
<dbReference type="EMBL" id="JAACJO010000036">
    <property type="protein sequence ID" value="KAF5346089.1"/>
    <property type="molecule type" value="Genomic_DNA"/>
</dbReference>
<name>A0A8H5CRK1_9AGAR</name>